<evidence type="ECO:0000313" key="2">
    <source>
        <dbReference type="Proteomes" id="UP001501821"/>
    </source>
</evidence>
<dbReference type="SUPFAM" id="SSF55961">
    <property type="entry name" value="Bet v1-like"/>
    <property type="match status" value="1"/>
</dbReference>
<organism evidence="1 2">
    <name type="scientific">Nocardioides panacisoli</name>
    <dbReference type="NCBI Taxonomy" id="627624"/>
    <lineage>
        <taxon>Bacteria</taxon>
        <taxon>Bacillati</taxon>
        <taxon>Actinomycetota</taxon>
        <taxon>Actinomycetes</taxon>
        <taxon>Propionibacteriales</taxon>
        <taxon>Nocardioidaceae</taxon>
        <taxon>Nocardioides</taxon>
    </lineage>
</organism>
<dbReference type="EMBL" id="BAABAH010000018">
    <property type="protein sequence ID" value="GAA3833007.1"/>
    <property type="molecule type" value="Genomic_DNA"/>
</dbReference>
<dbReference type="Pfam" id="PF10698">
    <property type="entry name" value="DUF2505"/>
    <property type="match status" value="1"/>
</dbReference>
<sequence length="159" mass="16798">MNLTRELAYAAPVPTVLAMLQDPAFWDQVAAATGARESRTTVDRIGDVVEVVTDQQQDVVGVPSFAKRFVGESTQAIVRQTWRGEEAGYVVDSPGKPISISGSATVTASAAGSVLTYDLDVKAGVPLVGGKLEKLVCDLTAEGLEKEHAVGVRWLADRG</sequence>
<gene>
    <name evidence="1" type="ORF">GCM10022242_37590</name>
</gene>
<reference evidence="2" key="1">
    <citation type="journal article" date="2019" name="Int. J. Syst. Evol. Microbiol.">
        <title>The Global Catalogue of Microorganisms (GCM) 10K type strain sequencing project: providing services to taxonomists for standard genome sequencing and annotation.</title>
        <authorList>
            <consortium name="The Broad Institute Genomics Platform"/>
            <consortium name="The Broad Institute Genome Sequencing Center for Infectious Disease"/>
            <person name="Wu L."/>
            <person name="Ma J."/>
        </authorList>
    </citation>
    <scope>NUCLEOTIDE SEQUENCE [LARGE SCALE GENOMIC DNA]</scope>
    <source>
        <strain evidence="2">JCM 16953</strain>
    </source>
</reference>
<dbReference type="RefSeq" id="WP_344778385.1">
    <property type="nucleotide sequence ID" value="NZ_BAABAH010000018.1"/>
</dbReference>
<protein>
    <submittedName>
        <fullName evidence="1">DUF2505 domain-containing protein</fullName>
    </submittedName>
</protein>
<comment type="caution">
    <text evidence="1">The sequence shown here is derived from an EMBL/GenBank/DDBJ whole genome shotgun (WGS) entry which is preliminary data.</text>
</comment>
<evidence type="ECO:0000313" key="1">
    <source>
        <dbReference type="EMBL" id="GAA3833007.1"/>
    </source>
</evidence>
<proteinExistence type="predicted"/>
<name>A0ABP7J3B4_9ACTN</name>
<dbReference type="Proteomes" id="UP001501821">
    <property type="component" value="Unassembled WGS sequence"/>
</dbReference>
<keyword evidence="2" id="KW-1185">Reference proteome</keyword>
<dbReference type="InterPro" id="IPR019639">
    <property type="entry name" value="DUF2505"/>
</dbReference>
<accession>A0ABP7J3B4</accession>